<accession>A0A6J5LKI5</accession>
<protein>
    <recommendedName>
        <fullName evidence="3">Holin of 3TMs, for gene-transfer release</fullName>
    </recommendedName>
</protein>
<reference evidence="2" key="1">
    <citation type="submission" date="2020-04" db="EMBL/GenBank/DDBJ databases">
        <authorList>
            <person name="Chiriac C."/>
            <person name="Salcher M."/>
            <person name="Ghai R."/>
            <person name="Kavagutti S V."/>
        </authorList>
    </citation>
    <scope>NUCLEOTIDE SEQUENCE</scope>
</reference>
<gene>
    <name evidence="2" type="ORF">UFOVP267_18</name>
</gene>
<keyword evidence="1" id="KW-0812">Transmembrane</keyword>
<evidence type="ECO:0000313" key="2">
    <source>
        <dbReference type="EMBL" id="CAB4134072.1"/>
    </source>
</evidence>
<name>A0A6J5LKI5_9CAUD</name>
<evidence type="ECO:0000256" key="1">
    <source>
        <dbReference type="SAM" id="Phobius"/>
    </source>
</evidence>
<sequence>MIPIVASLLGTLAENGLGLLSSAIQAKGKEVVENTLGVKIPDAPTPEDVSKLRQLQFEHEERLIELGIEKAKMELAELQLFADAAKNEDNNVSDRWKADMGSDSWLSKNIRPMSLIAIFLGYFLFAMMSAFGYNANESYVTLLGNWGMLIMGAYFGGRTIEKLADIRGEKK</sequence>
<keyword evidence="1" id="KW-1133">Transmembrane helix</keyword>
<dbReference type="EMBL" id="LR796282">
    <property type="protein sequence ID" value="CAB4134072.1"/>
    <property type="molecule type" value="Genomic_DNA"/>
</dbReference>
<organism evidence="2">
    <name type="scientific">uncultured Caudovirales phage</name>
    <dbReference type="NCBI Taxonomy" id="2100421"/>
    <lineage>
        <taxon>Viruses</taxon>
        <taxon>Duplodnaviria</taxon>
        <taxon>Heunggongvirae</taxon>
        <taxon>Uroviricota</taxon>
        <taxon>Caudoviricetes</taxon>
        <taxon>Peduoviridae</taxon>
        <taxon>Maltschvirus</taxon>
        <taxon>Maltschvirus maltsch</taxon>
    </lineage>
</organism>
<evidence type="ECO:0008006" key="3">
    <source>
        <dbReference type="Google" id="ProtNLM"/>
    </source>
</evidence>
<feature type="transmembrane region" description="Helical" evidence="1">
    <location>
        <begin position="115"/>
        <end position="133"/>
    </location>
</feature>
<keyword evidence="1" id="KW-0472">Membrane</keyword>
<feature type="transmembrane region" description="Helical" evidence="1">
    <location>
        <begin position="139"/>
        <end position="157"/>
    </location>
</feature>
<proteinExistence type="predicted"/>